<reference evidence="2 3" key="1">
    <citation type="submission" date="2017-05" db="EMBL/GenBank/DDBJ databases">
        <title>Vagococcus spp. assemblies.</title>
        <authorList>
            <person name="Gulvik C.A."/>
        </authorList>
    </citation>
    <scope>NUCLEOTIDE SEQUENCE [LARGE SCALE GENOMIC DNA]</scope>
    <source>
        <strain evidence="2 3">LMG 24798</strain>
    </source>
</reference>
<dbReference type="Proteomes" id="UP000286773">
    <property type="component" value="Unassembled WGS sequence"/>
</dbReference>
<gene>
    <name evidence="2" type="ORF">CBF27_07315</name>
</gene>
<feature type="transmembrane region" description="Helical" evidence="1">
    <location>
        <begin position="12"/>
        <end position="32"/>
    </location>
</feature>
<feature type="transmembrane region" description="Helical" evidence="1">
    <location>
        <begin position="75"/>
        <end position="94"/>
    </location>
</feature>
<protein>
    <recommendedName>
        <fullName evidence="4">Niacin transporter NiaX</fullName>
    </recommendedName>
</protein>
<feature type="transmembrane region" description="Helical" evidence="1">
    <location>
        <begin position="44"/>
        <end position="69"/>
    </location>
</feature>
<evidence type="ECO:0000256" key="1">
    <source>
        <dbReference type="SAM" id="Phobius"/>
    </source>
</evidence>
<feature type="transmembrane region" description="Helical" evidence="1">
    <location>
        <begin position="142"/>
        <end position="166"/>
    </location>
</feature>
<accession>A0A430AUM6</accession>
<evidence type="ECO:0000313" key="2">
    <source>
        <dbReference type="EMBL" id="RSU11760.1"/>
    </source>
</evidence>
<name>A0A430AUM6_9ENTE</name>
<dbReference type="EMBL" id="NGKC01000007">
    <property type="protein sequence ID" value="RSU11760.1"/>
    <property type="molecule type" value="Genomic_DNA"/>
</dbReference>
<keyword evidence="1" id="KW-0812">Transmembrane</keyword>
<sequence>MQKKSVNSLTYSALLIALGILIPMVMPVKVAIGPASFTLASHVPVFLAMFVSPGVAAVVALGTAFGFLLSMPIVIAMRALSHLVFALIGAFILAKRPMIVESPLRFQLFNLFIGIIHTICEVAVVTAFFMQDQLDAATYTSGFFYSVILLVGVGGLIHSIVDYNIAYAIGKKFGMKFNFPIFREAHQAGLKK</sequence>
<dbReference type="OrthoDB" id="1631895at2"/>
<dbReference type="RefSeq" id="WP_126813673.1">
    <property type="nucleotide sequence ID" value="NZ_NGKC01000007.1"/>
</dbReference>
<evidence type="ECO:0008006" key="4">
    <source>
        <dbReference type="Google" id="ProtNLM"/>
    </source>
</evidence>
<keyword evidence="1" id="KW-1133">Transmembrane helix</keyword>
<keyword evidence="3" id="KW-1185">Reference proteome</keyword>
<keyword evidence="1" id="KW-0472">Membrane</keyword>
<proteinExistence type="predicted"/>
<feature type="transmembrane region" description="Helical" evidence="1">
    <location>
        <begin position="106"/>
        <end position="130"/>
    </location>
</feature>
<dbReference type="AlphaFoldDB" id="A0A430AUM6"/>
<evidence type="ECO:0000313" key="3">
    <source>
        <dbReference type="Proteomes" id="UP000286773"/>
    </source>
</evidence>
<comment type="caution">
    <text evidence="2">The sequence shown here is derived from an EMBL/GenBank/DDBJ whole genome shotgun (WGS) entry which is preliminary data.</text>
</comment>
<organism evidence="2 3">
    <name type="scientific">Vagococcus acidifermentans</name>
    <dbReference type="NCBI Taxonomy" id="564710"/>
    <lineage>
        <taxon>Bacteria</taxon>
        <taxon>Bacillati</taxon>
        <taxon>Bacillota</taxon>
        <taxon>Bacilli</taxon>
        <taxon>Lactobacillales</taxon>
        <taxon>Enterococcaceae</taxon>
        <taxon>Vagococcus</taxon>
    </lineage>
</organism>